<dbReference type="AlphaFoldDB" id="A0A7I7KX82"/>
<organism evidence="2 3">
    <name type="scientific">Mycobacterium cookii</name>
    <dbReference type="NCBI Taxonomy" id="1775"/>
    <lineage>
        <taxon>Bacteria</taxon>
        <taxon>Bacillati</taxon>
        <taxon>Actinomycetota</taxon>
        <taxon>Actinomycetes</taxon>
        <taxon>Mycobacteriales</taxon>
        <taxon>Mycobacteriaceae</taxon>
        <taxon>Mycobacterium</taxon>
    </lineage>
</organism>
<protein>
    <submittedName>
        <fullName evidence="2">Oxidoreductase</fullName>
    </submittedName>
</protein>
<proteinExistence type="predicted"/>
<dbReference type="RefSeq" id="WP_163776803.1">
    <property type="nucleotide sequence ID" value="NZ_AP022569.1"/>
</dbReference>
<dbReference type="GO" id="GO:0005737">
    <property type="term" value="C:cytoplasm"/>
    <property type="evidence" value="ECO:0007669"/>
    <property type="project" value="TreeGrafter"/>
</dbReference>
<dbReference type="InterPro" id="IPR001509">
    <property type="entry name" value="Epimerase_deHydtase"/>
</dbReference>
<dbReference type="EMBL" id="AP022569">
    <property type="protein sequence ID" value="BBX46685.1"/>
    <property type="molecule type" value="Genomic_DNA"/>
</dbReference>
<gene>
    <name evidence="2" type="ORF">MCOO_27000</name>
</gene>
<dbReference type="PANTHER" id="PTHR48079:SF6">
    <property type="entry name" value="NAD(P)-BINDING DOMAIN-CONTAINING PROTEIN-RELATED"/>
    <property type="match status" value="1"/>
</dbReference>
<dbReference type="SUPFAM" id="SSF51735">
    <property type="entry name" value="NAD(P)-binding Rossmann-fold domains"/>
    <property type="match status" value="1"/>
</dbReference>
<reference evidence="2 3" key="1">
    <citation type="journal article" date="2019" name="Emerg. Microbes Infect.">
        <title>Comprehensive subspecies identification of 175 nontuberculous mycobacteria species based on 7547 genomic profiles.</title>
        <authorList>
            <person name="Matsumoto Y."/>
            <person name="Kinjo T."/>
            <person name="Motooka D."/>
            <person name="Nabeya D."/>
            <person name="Jung N."/>
            <person name="Uechi K."/>
            <person name="Horii T."/>
            <person name="Iida T."/>
            <person name="Fujita J."/>
            <person name="Nakamura S."/>
        </authorList>
    </citation>
    <scope>NUCLEOTIDE SEQUENCE [LARGE SCALE GENOMIC DNA]</scope>
    <source>
        <strain evidence="2 3">JCM 12404</strain>
    </source>
</reference>
<dbReference type="GO" id="GO:0004029">
    <property type="term" value="F:aldehyde dehydrogenase (NAD+) activity"/>
    <property type="evidence" value="ECO:0007669"/>
    <property type="project" value="TreeGrafter"/>
</dbReference>
<keyword evidence="3" id="KW-1185">Reference proteome</keyword>
<dbReference type="Pfam" id="PF01370">
    <property type="entry name" value="Epimerase"/>
    <property type="match status" value="1"/>
</dbReference>
<evidence type="ECO:0000313" key="3">
    <source>
        <dbReference type="Proteomes" id="UP000465866"/>
    </source>
</evidence>
<evidence type="ECO:0000313" key="2">
    <source>
        <dbReference type="EMBL" id="BBX46685.1"/>
    </source>
</evidence>
<dbReference type="PANTHER" id="PTHR48079">
    <property type="entry name" value="PROTEIN YEEZ"/>
    <property type="match status" value="1"/>
</dbReference>
<sequence length="329" mass="34298">MKVLITGGTGFVGAWTAKAAQDGGHHVRFLVRSPDRLHTSAGQIGVDVSDHVVGDIADPDSTATALRGCDAVIHCAAMVSTDPARSEEMLRTNLEGARNVLGGAVAAKVDPIIHVSSFSALFRPGLPMLHANLPVVGGSDGYGKSKAVVEAYARGLQDAGAPVNITYPGMVLGPPAGDQFGEAAEGVQAALTMRGVPGRSAAWTVVDVRDLAALHVALLQPGEGPRRYMAGGQRIAVDRLASLLGAAAHRKLLVYPVPDAGLRALGRVFDVIGDHLPFETPINSAAMQYYTQMPPADDTPAERDLGITQRDAAQTLADTVDGLQRVGRI</sequence>
<name>A0A7I7KX82_9MYCO</name>
<dbReference type="Gene3D" id="3.40.50.720">
    <property type="entry name" value="NAD(P)-binding Rossmann-like Domain"/>
    <property type="match status" value="1"/>
</dbReference>
<dbReference type="KEGG" id="mcoo:MCOO_27000"/>
<dbReference type="InterPro" id="IPR051783">
    <property type="entry name" value="NAD(P)-dependent_oxidoreduct"/>
</dbReference>
<dbReference type="InterPro" id="IPR036291">
    <property type="entry name" value="NAD(P)-bd_dom_sf"/>
</dbReference>
<dbReference type="Proteomes" id="UP000465866">
    <property type="component" value="Chromosome"/>
</dbReference>
<feature type="domain" description="NAD-dependent epimerase/dehydratase" evidence="1">
    <location>
        <begin position="3"/>
        <end position="230"/>
    </location>
</feature>
<accession>A0A7I7KX82</accession>
<evidence type="ECO:0000259" key="1">
    <source>
        <dbReference type="Pfam" id="PF01370"/>
    </source>
</evidence>